<gene>
    <name evidence="7" type="ORF">RGI145_21135</name>
    <name evidence="8" type="ORF">RQ831_18500</name>
</gene>
<dbReference type="Gene3D" id="3.40.190.10">
    <property type="entry name" value="Periplasmic binding protein-like II"/>
    <property type="match status" value="2"/>
</dbReference>
<dbReference type="InterPro" id="IPR036388">
    <property type="entry name" value="WH-like_DNA-bd_sf"/>
</dbReference>
<dbReference type="InterPro" id="IPR005119">
    <property type="entry name" value="LysR_subst-bd"/>
</dbReference>
<dbReference type="eggNOG" id="COG0583">
    <property type="taxonomic scope" value="Bacteria"/>
</dbReference>
<protein>
    <submittedName>
        <fullName evidence="7">LysR family transcriptional regulator</fullName>
    </submittedName>
    <submittedName>
        <fullName evidence="8">LysR substrate-binding domain-containing protein</fullName>
    </submittedName>
</protein>
<keyword evidence="10" id="KW-1185">Reference proteome</keyword>
<dbReference type="GO" id="GO:0005829">
    <property type="term" value="C:cytosol"/>
    <property type="evidence" value="ECO:0007669"/>
    <property type="project" value="TreeGrafter"/>
</dbReference>
<evidence type="ECO:0000313" key="9">
    <source>
        <dbReference type="Proteomes" id="UP000185494"/>
    </source>
</evidence>
<reference evidence="8 10" key="2">
    <citation type="journal article" date="2019" name="Microb. Pathog.">
        <title>Comparison of VITEK 2, MALDI-TOF MS, 16S rRNA gene sequencing, and whole-genome sequencing for identification of Roseomonas mucosa.</title>
        <authorList>
            <person name="Rudolph W.W."/>
            <person name="Gunzer F."/>
            <person name="Trauth M."/>
            <person name="Bunk B."/>
            <person name="Bigge R."/>
            <person name="Schrottner P."/>
        </authorList>
    </citation>
    <scope>NUCLEOTIDE SEQUENCE [LARGE SCALE GENOMIC DNA]</scope>
    <source>
        <strain evidence="8 10">DSM 103800</strain>
    </source>
</reference>
<accession>A0A1L7ALZ0</accession>
<dbReference type="EMBL" id="CP015584">
    <property type="protein sequence ID" value="APT59818.1"/>
    <property type="molecule type" value="Genomic_DNA"/>
</dbReference>
<dbReference type="Proteomes" id="UP000185494">
    <property type="component" value="Chromosome 2"/>
</dbReference>
<dbReference type="GO" id="GO:0003700">
    <property type="term" value="F:DNA-binding transcription factor activity"/>
    <property type="evidence" value="ECO:0007669"/>
    <property type="project" value="InterPro"/>
</dbReference>
<proteinExistence type="inferred from homology"/>
<keyword evidence="2" id="KW-0805">Transcription regulation</keyword>
<dbReference type="InterPro" id="IPR000847">
    <property type="entry name" value="LysR_HTH_N"/>
</dbReference>
<reference evidence="7 9" key="1">
    <citation type="submission" date="2016-05" db="EMBL/GenBank/DDBJ databases">
        <title>Complete Genome and Methylome Analysis of Psychrotrophic Bacterial Isolates from Antarctic Lake Untersee.</title>
        <authorList>
            <person name="Fomenkov A."/>
            <person name="Akimov V.N."/>
            <person name="Vasilyeva L.V."/>
            <person name="Andersen D."/>
            <person name="Vincze T."/>
            <person name="Roberts R.J."/>
        </authorList>
    </citation>
    <scope>NUCLEOTIDE SEQUENCE [LARGE SCALE GENOMIC DNA]</scope>
    <source>
        <strain evidence="7 9">U14-5</strain>
    </source>
</reference>
<dbReference type="PANTHER" id="PTHR30419:SF8">
    <property type="entry name" value="NITROGEN ASSIMILATION TRANSCRIPTIONAL ACTIVATOR-RELATED"/>
    <property type="match status" value="1"/>
</dbReference>
<name>A0A1L7ALZ0_9PROT</name>
<dbReference type="SUPFAM" id="SSF53850">
    <property type="entry name" value="Periplasmic binding protein-like II"/>
    <property type="match status" value="1"/>
</dbReference>
<dbReference type="Proteomes" id="UP001258945">
    <property type="component" value="Unassembled WGS sequence"/>
</dbReference>
<dbReference type="Pfam" id="PF03466">
    <property type="entry name" value="LysR_substrate"/>
    <property type="match status" value="1"/>
</dbReference>
<feature type="region of interest" description="Disordered" evidence="5">
    <location>
        <begin position="309"/>
        <end position="329"/>
    </location>
</feature>
<evidence type="ECO:0000256" key="1">
    <source>
        <dbReference type="ARBA" id="ARBA00009437"/>
    </source>
</evidence>
<reference evidence="8" key="3">
    <citation type="submission" date="2023-09" db="EMBL/GenBank/DDBJ databases">
        <authorList>
            <person name="Schober I."/>
            <person name="Bunk B."/>
        </authorList>
    </citation>
    <scope>NUCLEOTIDE SEQUENCE</scope>
    <source>
        <strain evidence="8">DSM 103800</strain>
    </source>
</reference>
<dbReference type="InterPro" id="IPR036390">
    <property type="entry name" value="WH_DNA-bd_sf"/>
</dbReference>
<dbReference type="AlphaFoldDB" id="A0A1L7ALZ0"/>
<feature type="domain" description="HTH lysR-type" evidence="6">
    <location>
        <begin position="9"/>
        <end position="66"/>
    </location>
</feature>
<evidence type="ECO:0000313" key="7">
    <source>
        <dbReference type="EMBL" id="APT59818.1"/>
    </source>
</evidence>
<evidence type="ECO:0000256" key="2">
    <source>
        <dbReference type="ARBA" id="ARBA00023015"/>
    </source>
</evidence>
<evidence type="ECO:0000313" key="8">
    <source>
        <dbReference type="EMBL" id="MDT8333048.1"/>
    </source>
</evidence>
<dbReference type="KEGG" id="rgi:RGI145_21135"/>
<dbReference type="SUPFAM" id="SSF46785">
    <property type="entry name" value="Winged helix' DNA-binding domain"/>
    <property type="match status" value="1"/>
</dbReference>
<dbReference type="PANTHER" id="PTHR30419">
    <property type="entry name" value="HTH-TYPE TRANSCRIPTIONAL REGULATOR YBHD"/>
    <property type="match status" value="1"/>
</dbReference>
<dbReference type="GO" id="GO:0003677">
    <property type="term" value="F:DNA binding"/>
    <property type="evidence" value="ECO:0007669"/>
    <property type="project" value="UniProtKB-KW"/>
</dbReference>
<keyword evidence="4" id="KW-0804">Transcription</keyword>
<evidence type="ECO:0000256" key="3">
    <source>
        <dbReference type="ARBA" id="ARBA00023125"/>
    </source>
</evidence>
<dbReference type="STRING" id="257708.RGI145_21135"/>
<organism evidence="7 9">
    <name type="scientific">Roseomonas gilardii</name>
    <dbReference type="NCBI Taxonomy" id="257708"/>
    <lineage>
        <taxon>Bacteria</taxon>
        <taxon>Pseudomonadati</taxon>
        <taxon>Pseudomonadota</taxon>
        <taxon>Alphaproteobacteria</taxon>
        <taxon>Acetobacterales</taxon>
        <taxon>Roseomonadaceae</taxon>
        <taxon>Roseomonas</taxon>
    </lineage>
</organism>
<evidence type="ECO:0000313" key="10">
    <source>
        <dbReference type="Proteomes" id="UP001258945"/>
    </source>
</evidence>
<dbReference type="Pfam" id="PF00126">
    <property type="entry name" value="HTH_1"/>
    <property type="match status" value="1"/>
</dbReference>
<sequence length="329" mass="35531">MPRHLDQQLKLRLLRAVDAIGAHGSILAASRALSVTQPALTRSLQETEALLGLQLFERSGRGVRATPAGEVVLQSARRLLGELRRLDEELDRLVGRMKATIMLGALPVAAAGVLPGLLGRLRSQHPELVVQLVQGKTEELLPKLEGGELDLVIGQLYPPDKPDGLMREALYEEPISVLARTDHPVFEAPITAEALRRWELVLPTIGQRVGQEIDQLLATLGLAPTTSMRSTSYGFIREMLHSTDFISVMPNTMMAGDLLRGTIRAAPLPAVSRPRPAGFIRRADTPLSPAAEVLVDGLRRYVEEIAAQGRHPGQAGERAGAGAPYVGPA</sequence>
<comment type="similarity">
    <text evidence="1">Belongs to the LysR transcriptional regulatory family.</text>
</comment>
<keyword evidence="3" id="KW-0238">DNA-binding</keyword>
<dbReference type="Gene3D" id="1.10.10.10">
    <property type="entry name" value="Winged helix-like DNA-binding domain superfamily/Winged helix DNA-binding domain"/>
    <property type="match status" value="1"/>
</dbReference>
<dbReference type="InterPro" id="IPR050950">
    <property type="entry name" value="HTH-type_LysR_regulators"/>
</dbReference>
<evidence type="ECO:0000256" key="5">
    <source>
        <dbReference type="SAM" id="MobiDB-lite"/>
    </source>
</evidence>
<evidence type="ECO:0000256" key="4">
    <source>
        <dbReference type="ARBA" id="ARBA00023163"/>
    </source>
</evidence>
<dbReference type="RefSeq" id="WP_075800528.1">
    <property type="nucleotide sequence ID" value="NZ_CP015584.1"/>
</dbReference>
<dbReference type="EMBL" id="JAVVDO010000042">
    <property type="protein sequence ID" value="MDT8333048.1"/>
    <property type="molecule type" value="Genomic_DNA"/>
</dbReference>
<evidence type="ECO:0000259" key="6">
    <source>
        <dbReference type="PROSITE" id="PS50931"/>
    </source>
</evidence>
<dbReference type="PROSITE" id="PS50931">
    <property type="entry name" value="HTH_LYSR"/>
    <property type="match status" value="1"/>
</dbReference>